<feature type="transmembrane region" description="Helical" evidence="2">
    <location>
        <begin position="498"/>
        <end position="525"/>
    </location>
</feature>
<comment type="caution">
    <text evidence="4">The sequence shown here is derived from an EMBL/GenBank/DDBJ whole genome shotgun (WGS) entry which is preliminary data.</text>
</comment>
<protein>
    <recommendedName>
        <fullName evidence="3">PGG domain-containing protein</fullName>
    </recommendedName>
</protein>
<dbReference type="EMBL" id="JBEDUW010000003">
    <property type="protein sequence ID" value="KAK9938932.1"/>
    <property type="molecule type" value="Genomic_DNA"/>
</dbReference>
<keyword evidence="1" id="KW-0040">ANK repeat</keyword>
<keyword evidence="5" id="KW-1185">Reference proteome</keyword>
<keyword evidence="2" id="KW-0472">Membrane</keyword>
<reference evidence="4 5" key="1">
    <citation type="journal article" date="2023" name="G3 (Bethesda)">
        <title>A chromosome-length genome assembly and annotation of blackberry (Rubus argutus, cv. 'Hillquist').</title>
        <authorList>
            <person name="Bruna T."/>
            <person name="Aryal R."/>
            <person name="Dudchenko O."/>
            <person name="Sargent D.J."/>
            <person name="Mead D."/>
            <person name="Buti M."/>
            <person name="Cavallini A."/>
            <person name="Hytonen T."/>
            <person name="Andres J."/>
            <person name="Pham M."/>
            <person name="Weisz D."/>
            <person name="Mascagni F."/>
            <person name="Usai G."/>
            <person name="Natali L."/>
            <person name="Bassil N."/>
            <person name="Fernandez G.E."/>
            <person name="Lomsadze A."/>
            <person name="Armour M."/>
            <person name="Olukolu B."/>
            <person name="Poorten T."/>
            <person name="Britton C."/>
            <person name="Davik J."/>
            <person name="Ashrafi H."/>
            <person name="Aiden E.L."/>
            <person name="Borodovsky M."/>
            <person name="Worthington M."/>
        </authorList>
    </citation>
    <scope>NUCLEOTIDE SEQUENCE [LARGE SCALE GENOMIC DNA]</scope>
    <source>
        <strain evidence="4">PI 553951</strain>
    </source>
</reference>
<dbReference type="Proteomes" id="UP001457282">
    <property type="component" value="Unassembled WGS sequence"/>
</dbReference>
<keyword evidence="2" id="KW-1133">Transmembrane helix</keyword>
<gene>
    <name evidence="4" type="ORF">M0R45_015643</name>
</gene>
<dbReference type="InterPro" id="IPR026961">
    <property type="entry name" value="PGG_dom"/>
</dbReference>
<dbReference type="SUPFAM" id="SSF48403">
    <property type="entry name" value="Ankyrin repeat"/>
    <property type="match status" value="2"/>
</dbReference>
<organism evidence="4 5">
    <name type="scientific">Rubus argutus</name>
    <name type="common">Southern blackberry</name>
    <dbReference type="NCBI Taxonomy" id="59490"/>
    <lineage>
        <taxon>Eukaryota</taxon>
        <taxon>Viridiplantae</taxon>
        <taxon>Streptophyta</taxon>
        <taxon>Embryophyta</taxon>
        <taxon>Tracheophyta</taxon>
        <taxon>Spermatophyta</taxon>
        <taxon>Magnoliopsida</taxon>
        <taxon>eudicotyledons</taxon>
        <taxon>Gunneridae</taxon>
        <taxon>Pentapetalae</taxon>
        <taxon>rosids</taxon>
        <taxon>fabids</taxon>
        <taxon>Rosales</taxon>
        <taxon>Rosaceae</taxon>
        <taxon>Rosoideae</taxon>
        <taxon>Rosoideae incertae sedis</taxon>
        <taxon>Rubus</taxon>
    </lineage>
</organism>
<feature type="domain" description="PGG" evidence="3">
    <location>
        <begin position="454"/>
        <end position="566"/>
    </location>
</feature>
<evidence type="ECO:0000259" key="3">
    <source>
        <dbReference type="Pfam" id="PF13962"/>
    </source>
</evidence>
<dbReference type="PROSITE" id="PS50297">
    <property type="entry name" value="ANK_REP_REGION"/>
    <property type="match status" value="1"/>
</dbReference>
<proteinExistence type="predicted"/>
<evidence type="ECO:0000313" key="4">
    <source>
        <dbReference type="EMBL" id="KAK9938932.1"/>
    </source>
</evidence>
<dbReference type="SMART" id="SM00248">
    <property type="entry name" value="ANK"/>
    <property type="match status" value="4"/>
</dbReference>
<sequence length="598" mass="67340">MSISQAQHVPSAGIQLATAIGDSATGLDNQSVNFTAIDILADSAQPRWPSLHLLEQENREVYLKTCVALYKYALKGDWEATERILKEDRTLLSASISRGYETVLHVAVGARHIHFVEKLVEMMDKEDLALQDINGNTALCIAAAAGSIDIVQILIQQNDSLLTIRGGKDMAPPYMAAVLGQSEIAWYLYHESKTTLEKTDSENLFFSCINNCLYDLALQLLEADRELAKARTKSQKGKTALHILARRPSAFGGSQSPEMWSRLINSFLPGLKFACKRKLKEADEPLLLVQRLWEEILREEHDDVMRLIKYPSNLLFDAAELGNYEFLAALLSSYPELVWETDEKNRTIIHVAVLHRHASIFNLVHEIGSIKDVIVTYEDDEGNNIVHMAAKLAPESQLNLVSGVALQMHRELVWFEEVKKIVQPQYIEMENKKGKTPQELFTKEHRVLMRRGESWMKDTATSCLIVATIIATVVFSAAFSIPGGTDDHTGKPNFLKDQMFLCFTIADGLALFSSSTAMLMFLFILTSRYAENDFLKSLPLKLTIGLTSLFISIASMMMAFSTAFYLSSQYESKWISDFTFIFAFSSGCFIRPWKHMIY</sequence>
<feature type="transmembrane region" description="Helical" evidence="2">
    <location>
        <begin position="459"/>
        <end position="478"/>
    </location>
</feature>
<dbReference type="Gene3D" id="1.25.40.20">
    <property type="entry name" value="Ankyrin repeat-containing domain"/>
    <property type="match status" value="2"/>
</dbReference>
<name>A0AAW1XQS5_RUBAR</name>
<dbReference type="Pfam" id="PF13962">
    <property type="entry name" value="PGG"/>
    <property type="match status" value="1"/>
</dbReference>
<dbReference type="InterPro" id="IPR036770">
    <property type="entry name" value="Ankyrin_rpt-contain_sf"/>
</dbReference>
<dbReference type="InterPro" id="IPR002110">
    <property type="entry name" value="Ankyrin_rpt"/>
</dbReference>
<dbReference type="PANTHER" id="PTHR24177:SF356">
    <property type="entry name" value="ANKYRIN REPEAT PLANT-LIKE PROTEIN"/>
    <property type="match status" value="1"/>
</dbReference>
<feature type="transmembrane region" description="Helical" evidence="2">
    <location>
        <begin position="574"/>
        <end position="593"/>
    </location>
</feature>
<dbReference type="GO" id="GO:0016020">
    <property type="term" value="C:membrane"/>
    <property type="evidence" value="ECO:0007669"/>
    <property type="project" value="TreeGrafter"/>
</dbReference>
<evidence type="ECO:0000313" key="5">
    <source>
        <dbReference type="Proteomes" id="UP001457282"/>
    </source>
</evidence>
<keyword evidence="2" id="KW-0812">Transmembrane</keyword>
<evidence type="ECO:0000256" key="2">
    <source>
        <dbReference type="SAM" id="Phobius"/>
    </source>
</evidence>
<dbReference type="Pfam" id="PF12796">
    <property type="entry name" value="Ank_2"/>
    <property type="match status" value="1"/>
</dbReference>
<feature type="repeat" description="ANK" evidence="1">
    <location>
        <begin position="134"/>
        <end position="158"/>
    </location>
</feature>
<evidence type="ECO:0000256" key="1">
    <source>
        <dbReference type="PROSITE-ProRule" id="PRU00023"/>
    </source>
</evidence>
<dbReference type="PANTHER" id="PTHR24177">
    <property type="entry name" value="CASKIN"/>
    <property type="match status" value="1"/>
</dbReference>
<accession>A0AAW1XQS5</accession>
<feature type="transmembrane region" description="Helical" evidence="2">
    <location>
        <begin position="546"/>
        <end position="568"/>
    </location>
</feature>
<dbReference type="AlphaFoldDB" id="A0AAW1XQS5"/>
<dbReference type="PROSITE" id="PS50088">
    <property type="entry name" value="ANK_REPEAT"/>
    <property type="match status" value="1"/>
</dbReference>